<comment type="catalytic activity">
    <reaction evidence="14">
        <text>a CDP-1,2-diacyl-sn-glycerol + sn-glycerol 3-phosphate = a 1,2-diacyl-sn-glycero-3-phospho-(1'-sn-glycero-3'-phosphate) + CMP + H(+)</text>
        <dbReference type="Rhea" id="RHEA:12593"/>
        <dbReference type="ChEBI" id="CHEBI:15378"/>
        <dbReference type="ChEBI" id="CHEBI:57597"/>
        <dbReference type="ChEBI" id="CHEBI:58332"/>
        <dbReference type="ChEBI" id="CHEBI:60110"/>
        <dbReference type="ChEBI" id="CHEBI:60377"/>
        <dbReference type="EC" id="2.7.8.5"/>
    </reaction>
</comment>
<feature type="transmembrane region" description="Helical" evidence="17">
    <location>
        <begin position="167"/>
        <end position="189"/>
    </location>
</feature>
<reference evidence="18 19" key="1">
    <citation type="submission" date="2017-10" db="EMBL/GenBank/DDBJ databases">
        <title>Draft genome of Longibacter Salinarum.</title>
        <authorList>
            <person name="Goh K.M."/>
            <person name="Shamsir M.S."/>
            <person name="Lim S.W."/>
        </authorList>
    </citation>
    <scope>NUCLEOTIDE SEQUENCE [LARGE SCALE GENOMIC DNA]</scope>
    <source>
        <strain evidence="18 19">KCTC 52045</strain>
    </source>
</reference>
<dbReference type="PIRSF" id="PIRSF000847">
    <property type="entry name" value="Phos_ph_gly_syn"/>
    <property type="match status" value="1"/>
</dbReference>
<feature type="transmembrane region" description="Helical" evidence="17">
    <location>
        <begin position="129"/>
        <end position="147"/>
    </location>
</feature>
<comment type="pathway">
    <text evidence="2">Phospholipid metabolism; phosphatidylglycerol biosynthesis; phosphatidylglycerol from CDP-diacylglycerol: step 1/2.</text>
</comment>
<keyword evidence="6" id="KW-0444">Lipid biosynthesis</keyword>
<evidence type="ECO:0000256" key="6">
    <source>
        <dbReference type="ARBA" id="ARBA00022516"/>
    </source>
</evidence>
<dbReference type="NCBIfam" id="TIGR00560">
    <property type="entry name" value="pgsA"/>
    <property type="match status" value="1"/>
</dbReference>
<keyword evidence="9 17" id="KW-1133">Transmembrane helix</keyword>
<dbReference type="GO" id="GO:0016020">
    <property type="term" value="C:membrane"/>
    <property type="evidence" value="ECO:0007669"/>
    <property type="project" value="UniProtKB-SubCell"/>
</dbReference>
<dbReference type="Gene3D" id="1.20.120.1760">
    <property type="match status" value="1"/>
</dbReference>
<dbReference type="InterPro" id="IPR000462">
    <property type="entry name" value="CDP-OH_P_trans"/>
</dbReference>
<evidence type="ECO:0000256" key="11">
    <source>
        <dbReference type="ARBA" id="ARBA00023136"/>
    </source>
</evidence>
<evidence type="ECO:0000256" key="3">
    <source>
        <dbReference type="ARBA" id="ARBA00010441"/>
    </source>
</evidence>
<gene>
    <name evidence="18" type="primary">pgsA</name>
    <name evidence="18" type="ORF">CRI94_01120</name>
</gene>
<proteinExistence type="inferred from homology"/>
<name>A0A2A8D215_9BACT</name>
<dbReference type="AlphaFoldDB" id="A0A2A8D215"/>
<dbReference type="InterPro" id="IPR048254">
    <property type="entry name" value="CDP_ALCOHOL_P_TRANSF_CS"/>
</dbReference>
<accession>A0A2A8D215</accession>
<evidence type="ECO:0000256" key="4">
    <source>
        <dbReference type="ARBA" id="ARBA00013170"/>
    </source>
</evidence>
<evidence type="ECO:0000313" key="19">
    <source>
        <dbReference type="Proteomes" id="UP000220102"/>
    </source>
</evidence>
<keyword evidence="11 17" id="KW-0472">Membrane</keyword>
<dbReference type="PANTHER" id="PTHR14269:SF11">
    <property type="entry name" value="CDP-DIACYLGLYCEROL--GLYCEROL-3-PHOSPHATE 3-PHOSPHATIDYLTRANSFERASE"/>
    <property type="match status" value="1"/>
</dbReference>
<keyword evidence="7 16" id="KW-0808">Transferase</keyword>
<organism evidence="18 19">
    <name type="scientific">Longibacter salinarum</name>
    <dbReference type="NCBI Taxonomy" id="1850348"/>
    <lineage>
        <taxon>Bacteria</taxon>
        <taxon>Pseudomonadati</taxon>
        <taxon>Rhodothermota</taxon>
        <taxon>Rhodothermia</taxon>
        <taxon>Rhodothermales</taxon>
        <taxon>Salisaetaceae</taxon>
        <taxon>Longibacter</taxon>
    </lineage>
</organism>
<dbReference type="GO" id="GO:0046474">
    <property type="term" value="P:glycerophospholipid biosynthetic process"/>
    <property type="evidence" value="ECO:0007669"/>
    <property type="project" value="TreeGrafter"/>
</dbReference>
<keyword evidence="19" id="KW-1185">Reference proteome</keyword>
<dbReference type="InterPro" id="IPR050324">
    <property type="entry name" value="CDP-alcohol_PTase-I"/>
</dbReference>
<feature type="transmembrane region" description="Helical" evidence="17">
    <location>
        <begin position="20"/>
        <end position="49"/>
    </location>
</feature>
<dbReference type="EC" id="2.7.8.5" evidence="4 15"/>
<feature type="transmembrane region" description="Helical" evidence="17">
    <location>
        <begin position="70"/>
        <end position="90"/>
    </location>
</feature>
<dbReference type="Pfam" id="PF01066">
    <property type="entry name" value="CDP-OH_P_transf"/>
    <property type="match status" value="1"/>
</dbReference>
<dbReference type="RefSeq" id="WP_098073822.1">
    <property type="nucleotide sequence ID" value="NZ_PDEQ01000001.1"/>
</dbReference>
<dbReference type="PROSITE" id="PS00379">
    <property type="entry name" value="CDP_ALCOHOL_P_TRANSF"/>
    <property type="match status" value="1"/>
</dbReference>
<evidence type="ECO:0000256" key="9">
    <source>
        <dbReference type="ARBA" id="ARBA00022989"/>
    </source>
</evidence>
<keyword evidence="13" id="KW-1208">Phospholipid metabolism</keyword>
<evidence type="ECO:0000256" key="13">
    <source>
        <dbReference type="ARBA" id="ARBA00023264"/>
    </source>
</evidence>
<keyword evidence="8 17" id="KW-0812">Transmembrane</keyword>
<evidence type="ECO:0000256" key="17">
    <source>
        <dbReference type="SAM" id="Phobius"/>
    </source>
</evidence>
<evidence type="ECO:0000256" key="10">
    <source>
        <dbReference type="ARBA" id="ARBA00023098"/>
    </source>
</evidence>
<dbReference type="PANTHER" id="PTHR14269">
    <property type="entry name" value="CDP-DIACYLGLYCEROL--GLYCEROL-3-PHOSPHATE 3-PHOSPHATIDYLTRANSFERASE-RELATED"/>
    <property type="match status" value="1"/>
</dbReference>
<dbReference type="Proteomes" id="UP000220102">
    <property type="component" value="Unassembled WGS sequence"/>
</dbReference>
<comment type="caution">
    <text evidence="18">The sequence shown here is derived from an EMBL/GenBank/DDBJ whole genome shotgun (WGS) entry which is preliminary data.</text>
</comment>
<dbReference type="InterPro" id="IPR004570">
    <property type="entry name" value="Phosphatidylglycerol_P_synth"/>
</dbReference>
<keyword evidence="10" id="KW-0443">Lipid metabolism</keyword>
<evidence type="ECO:0000256" key="14">
    <source>
        <dbReference type="ARBA" id="ARBA00048586"/>
    </source>
</evidence>
<evidence type="ECO:0000256" key="15">
    <source>
        <dbReference type="NCBIfam" id="TIGR00560"/>
    </source>
</evidence>
<evidence type="ECO:0000256" key="16">
    <source>
        <dbReference type="RuleBase" id="RU003750"/>
    </source>
</evidence>
<comment type="similarity">
    <text evidence="3 16">Belongs to the CDP-alcohol phosphatidyltransferase class-I family.</text>
</comment>
<evidence type="ECO:0000256" key="7">
    <source>
        <dbReference type="ARBA" id="ARBA00022679"/>
    </source>
</evidence>
<evidence type="ECO:0000256" key="5">
    <source>
        <dbReference type="ARBA" id="ARBA00014944"/>
    </source>
</evidence>
<evidence type="ECO:0000256" key="8">
    <source>
        <dbReference type="ARBA" id="ARBA00022692"/>
    </source>
</evidence>
<comment type="subcellular location">
    <subcellularLocation>
        <location evidence="1">Membrane</location>
        <topology evidence="1">Multi-pass membrane protein</topology>
    </subcellularLocation>
</comment>
<dbReference type="InterPro" id="IPR043130">
    <property type="entry name" value="CDP-OH_PTrfase_TM_dom"/>
</dbReference>
<protein>
    <recommendedName>
        <fullName evidence="5 15">CDP-diacylglycerol--glycerol-3-phosphate 3-phosphatidyltransferase</fullName>
        <ecNumber evidence="4 15">2.7.8.5</ecNumber>
    </recommendedName>
</protein>
<evidence type="ECO:0000256" key="12">
    <source>
        <dbReference type="ARBA" id="ARBA00023209"/>
    </source>
</evidence>
<sequence length="196" mass="21753">MSRHTALHHIPNLLTVARILLTPLVLVLLTVASFAGQAAALLCFMAAGISDYYDGVLARRMKARSRLGQFLDPLADKILVLGTFIMLLFVEPGAVTWWGVALIALRDIVVTAVRSYAESQGRTLKTFRVAKWKTLLQLFFLWAIMLLRTLEYTGAGPTVDWILRESGMALLAFYAVVAFTLFTGALYIFQPQDDSV</sequence>
<dbReference type="EMBL" id="PDEQ01000001">
    <property type="protein sequence ID" value="PEN14924.1"/>
    <property type="molecule type" value="Genomic_DNA"/>
</dbReference>
<evidence type="ECO:0000256" key="1">
    <source>
        <dbReference type="ARBA" id="ARBA00004141"/>
    </source>
</evidence>
<evidence type="ECO:0000313" key="18">
    <source>
        <dbReference type="EMBL" id="PEN14924.1"/>
    </source>
</evidence>
<dbReference type="OrthoDB" id="9785031at2"/>
<keyword evidence="12" id="KW-0594">Phospholipid biosynthesis</keyword>
<dbReference type="GO" id="GO:0008444">
    <property type="term" value="F:CDP-diacylglycerol-glycerol-3-phosphate 3-phosphatidyltransferase activity"/>
    <property type="evidence" value="ECO:0007669"/>
    <property type="project" value="UniProtKB-UniRule"/>
</dbReference>
<evidence type="ECO:0000256" key="2">
    <source>
        <dbReference type="ARBA" id="ARBA00005042"/>
    </source>
</evidence>